<accession>A0A392QDA6</accession>
<dbReference type="EMBL" id="LXQA010130097">
    <property type="protein sequence ID" value="MCI22353.1"/>
    <property type="molecule type" value="Genomic_DNA"/>
</dbReference>
<dbReference type="PANTHER" id="PTHR13690:SF122">
    <property type="entry name" value="ATBZIP TRANSCRIPTION FACTOR"/>
    <property type="match status" value="1"/>
</dbReference>
<evidence type="ECO:0000313" key="2">
    <source>
        <dbReference type="EMBL" id="MCI22353.1"/>
    </source>
</evidence>
<dbReference type="GO" id="GO:0003700">
    <property type="term" value="F:DNA-binding transcription factor activity"/>
    <property type="evidence" value="ECO:0007669"/>
    <property type="project" value="TreeGrafter"/>
</dbReference>
<proteinExistence type="predicted"/>
<dbReference type="Proteomes" id="UP000265520">
    <property type="component" value="Unassembled WGS sequence"/>
</dbReference>
<evidence type="ECO:0000313" key="3">
    <source>
        <dbReference type="Proteomes" id="UP000265520"/>
    </source>
</evidence>
<evidence type="ECO:0000256" key="1">
    <source>
        <dbReference type="SAM" id="MobiDB-lite"/>
    </source>
</evidence>
<comment type="caution">
    <text evidence="2">The sequence shown here is derived from an EMBL/GenBank/DDBJ whole genome shotgun (WGS) entry which is preliminary data.</text>
</comment>
<dbReference type="AlphaFoldDB" id="A0A392QDA6"/>
<keyword evidence="3" id="KW-1185">Reference proteome</keyword>
<name>A0A392QDA6_9FABA</name>
<feature type="region of interest" description="Disordered" evidence="1">
    <location>
        <begin position="1"/>
        <end position="48"/>
    </location>
</feature>
<organism evidence="2 3">
    <name type="scientific">Trifolium medium</name>
    <dbReference type="NCBI Taxonomy" id="97028"/>
    <lineage>
        <taxon>Eukaryota</taxon>
        <taxon>Viridiplantae</taxon>
        <taxon>Streptophyta</taxon>
        <taxon>Embryophyta</taxon>
        <taxon>Tracheophyta</taxon>
        <taxon>Spermatophyta</taxon>
        <taxon>Magnoliopsida</taxon>
        <taxon>eudicotyledons</taxon>
        <taxon>Gunneridae</taxon>
        <taxon>Pentapetalae</taxon>
        <taxon>rosids</taxon>
        <taxon>fabids</taxon>
        <taxon>Fabales</taxon>
        <taxon>Fabaceae</taxon>
        <taxon>Papilionoideae</taxon>
        <taxon>50 kb inversion clade</taxon>
        <taxon>NPAAA clade</taxon>
        <taxon>Hologalegina</taxon>
        <taxon>IRL clade</taxon>
        <taxon>Trifolieae</taxon>
        <taxon>Trifolium</taxon>
    </lineage>
</organism>
<dbReference type="PANTHER" id="PTHR13690">
    <property type="entry name" value="TRANSCRIPTION FACTOR POSF21-RELATED"/>
    <property type="match status" value="1"/>
</dbReference>
<sequence length="76" mass="8140">GGSNELGDAGADLVGNDVPEKNPVRPRHRHSSSVDGSSSFGEIMDGKKAMPPDKLAELWSIDPKRAKRFAILIQNA</sequence>
<feature type="non-terminal residue" evidence="2">
    <location>
        <position position="1"/>
    </location>
</feature>
<protein>
    <submittedName>
        <fullName evidence="2">Transcription factor RF2b-like</fullName>
    </submittedName>
</protein>
<reference evidence="2 3" key="1">
    <citation type="journal article" date="2018" name="Front. Plant Sci.">
        <title>Red Clover (Trifolium pratense) and Zigzag Clover (T. medium) - A Picture of Genomic Similarities and Differences.</title>
        <authorList>
            <person name="Dluhosova J."/>
            <person name="Istvanek J."/>
            <person name="Nedelnik J."/>
            <person name="Repkova J."/>
        </authorList>
    </citation>
    <scope>NUCLEOTIDE SEQUENCE [LARGE SCALE GENOMIC DNA]</scope>
    <source>
        <strain evidence="3">cv. 10/8</strain>
        <tissue evidence="2">Leaf</tissue>
    </source>
</reference>
<dbReference type="GO" id="GO:0005634">
    <property type="term" value="C:nucleus"/>
    <property type="evidence" value="ECO:0007669"/>
    <property type="project" value="TreeGrafter"/>
</dbReference>